<dbReference type="Gene3D" id="1.25.40.20">
    <property type="entry name" value="Ankyrin repeat-containing domain"/>
    <property type="match status" value="2"/>
</dbReference>
<accession>A0A7Y4L8L7</accession>
<dbReference type="Proteomes" id="UP000541421">
    <property type="component" value="Unassembled WGS sequence"/>
</dbReference>
<dbReference type="AlphaFoldDB" id="A0A7Y4L8L7"/>
<dbReference type="PANTHER" id="PTHR24171:SF8">
    <property type="entry name" value="BRCA1-ASSOCIATED RING DOMAIN PROTEIN 1"/>
    <property type="match status" value="1"/>
</dbReference>
<evidence type="ECO:0000256" key="1">
    <source>
        <dbReference type="ARBA" id="ARBA00022737"/>
    </source>
</evidence>
<dbReference type="GO" id="GO:0085020">
    <property type="term" value="P:protein K6-linked ubiquitination"/>
    <property type="evidence" value="ECO:0007669"/>
    <property type="project" value="TreeGrafter"/>
</dbReference>
<feature type="signal peptide" evidence="4">
    <location>
        <begin position="1"/>
        <end position="19"/>
    </location>
</feature>
<keyword evidence="4" id="KW-0732">Signal</keyword>
<evidence type="ECO:0000313" key="5">
    <source>
        <dbReference type="EMBL" id="NOL48939.1"/>
    </source>
</evidence>
<protein>
    <submittedName>
        <fullName evidence="5">Ankyrin repeat domain-containing protein</fullName>
    </submittedName>
</protein>
<evidence type="ECO:0000256" key="4">
    <source>
        <dbReference type="SAM" id="SignalP"/>
    </source>
</evidence>
<gene>
    <name evidence="5" type="ORF">HKX40_02115</name>
</gene>
<dbReference type="SUPFAM" id="SSF48403">
    <property type="entry name" value="Ankyrin repeat"/>
    <property type="match status" value="1"/>
</dbReference>
<keyword evidence="2 3" id="KW-0040">ANK repeat</keyword>
<feature type="repeat" description="ANK" evidence="3">
    <location>
        <begin position="147"/>
        <end position="179"/>
    </location>
</feature>
<dbReference type="PANTHER" id="PTHR24171">
    <property type="entry name" value="ANKYRIN REPEAT DOMAIN-CONTAINING PROTEIN 39-RELATED"/>
    <property type="match status" value="1"/>
</dbReference>
<feature type="repeat" description="ANK" evidence="3">
    <location>
        <begin position="84"/>
        <end position="112"/>
    </location>
</feature>
<dbReference type="InterPro" id="IPR002110">
    <property type="entry name" value="Ankyrin_rpt"/>
</dbReference>
<dbReference type="SMART" id="SM00248">
    <property type="entry name" value="ANK"/>
    <property type="match status" value="4"/>
</dbReference>
<feature type="chain" id="PRO_5030950167" evidence="4">
    <location>
        <begin position="20"/>
        <end position="204"/>
    </location>
</feature>
<dbReference type="EMBL" id="JABGBO010000002">
    <property type="protein sequence ID" value="NOL48939.1"/>
    <property type="molecule type" value="Genomic_DNA"/>
</dbReference>
<sequence>MRKHLLVALIALYTQTAMAGDWWNDVKNDRVDSVAQDIAEGQDPNEIGSQGHPAIIYAIRQNSPRVYMALAQNPQVDVNLANRYDETPLMYAAIIGNVDLAKALIARGAKVNRLGWSPLHYAASKGQTQMVEYLLSQGASPNAPSDDGNSSLIVAVTSGNLDTVKTLLAAGADPKAINQKNKNAIDVAREMKRDDMLEVLEKKN</sequence>
<comment type="caution">
    <text evidence="5">The sequence shown here is derived from an EMBL/GenBank/DDBJ whole genome shotgun (WGS) entry which is preliminary data.</text>
</comment>
<dbReference type="RefSeq" id="WP_171587927.1">
    <property type="nucleotide sequence ID" value="NZ_JABGBO010000002.1"/>
</dbReference>
<evidence type="ECO:0000256" key="3">
    <source>
        <dbReference type="PROSITE-ProRule" id="PRU00023"/>
    </source>
</evidence>
<evidence type="ECO:0000313" key="6">
    <source>
        <dbReference type="Proteomes" id="UP000541421"/>
    </source>
</evidence>
<dbReference type="GO" id="GO:0004842">
    <property type="term" value="F:ubiquitin-protein transferase activity"/>
    <property type="evidence" value="ECO:0007669"/>
    <property type="project" value="TreeGrafter"/>
</dbReference>
<dbReference type="PRINTS" id="PR01415">
    <property type="entry name" value="ANKYRIN"/>
</dbReference>
<dbReference type="InterPro" id="IPR036770">
    <property type="entry name" value="Ankyrin_rpt-contain_sf"/>
</dbReference>
<reference evidence="5 6" key="1">
    <citation type="submission" date="2020-05" db="EMBL/GenBank/DDBJ databases">
        <authorList>
            <person name="Niu N."/>
        </authorList>
    </citation>
    <scope>NUCLEOTIDE SEQUENCE [LARGE SCALE GENOMIC DNA]</scope>
    <source>
        <strain evidence="5 6">LMG10982</strain>
    </source>
</reference>
<dbReference type="Pfam" id="PF13637">
    <property type="entry name" value="Ank_4"/>
    <property type="match status" value="1"/>
</dbReference>
<name>A0A7Y4L8L7_9BURK</name>
<proteinExistence type="predicted"/>
<dbReference type="Pfam" id="PF12796">
    <property type="entry name" value="Ank_2"/>
    <property type="match status" value="1"/>
</dbReference>
<dbReference type="PROSITE" id="PS50088">
    <property type="entry name" value="ANK_REPEAT"/>
    <property type="match status" value="3"/>
</dbReference>
<keyword evidence="6" id="KW-1185">Reference proteome</keyword>
<feature type="repeat" description="ANK" evidence="3">
    <location>
        <begin position="114"/>
        <end position="146"/>
    </location>
</feature>
<keyword evidence="1" id="KW-0677">Repeat</keyword>
<evidence type="ECO:0000256" key="2">
    <source>
        <dbReference type="ARBA" id="ARBA00023043"/>
    </source>
</evidence>
<dbReference type="PROSITE" id="PS50297">
    <property type="entry name" value="ANK_REP_REGION"/>
    <property type="match status" value="3"/>
</dbReference>
<organism evidence="5 6">
    <name type="scientific">Pelistega europaea</name>
    <dbReference type="NCBI Taxonomy" id="106147"/>
    <lineage>
        <taxon>Bacteria</taxon>
        <taxon>Pseudomonadati</taxon>
        <taxon>Pseudomonadota</taxon>
        <taxon>Betaproteobacteria</taxon>
        <taxon>Burkholderiales</taxon>
        <taxon>Alcaligenaceae</taxon>
        <taxon>Pelistega</taxon>
    </lineage>
</organism>